<gene>
    <name evidence="2" type="ORF">D3876_17270</name>
</gene>
<reference evidence="2 3" key="1">
    <citation type="submission" date="2018-09" db="EMBL/GenBank/DDBJ databases">
        <authorList>
            <person name="Zhu H."/>
        </authorList>
    </citation>
    <scope>NUCLEOTIDE SEQUENCE [LARGE SCALE GENOMIC DNA]</scope>
    <source>
        <strain evidence="2 3">K2R01-6</strain>
    </source>
</reference>
<dbReference type="OrthoDB" id="8820484at2"/>
<name>A0A418W6K8_9SPHN</name>
<dbReference type="EMBL" id="QYUM01000004">
    <property type="protein sequence ID" value="RJF85652.1"/>
    <property type="molecule type" value="Genomic_DNA"/>
</dbReference>
<feature type="transmembrane region" description="Helical" evidence="1">
    <location>
        <begin position="140"/>
        <end position="158"/>
    </location>
</feature>
<feature type="transmembrane region" description="Helical" evidence="1">
    <location>
        <begin position="100"/>
        <end position="120"/>
    </location>
</feature>
<protein>
    <recommendedName>
        <fullName evidence="4">Permease</fullName>
    </recommendedName>
</protein>
<evidence type="ECO:0008006" key="4">
    <source>
        <dbReference type="Google" id="ProtNLM"/>
    </source>
</evidence>
<feature type="transmembrane region" description="Helical" evidence="1">
    <location>
        <begin position="62"/>
        <end position="80"/>
    </location>
</feature>
<comment type="caution">
    <text evidence="2">The sequence shown here is derived from an EMBL/GenBank/DDBJ whole genome shotgun (WGS) entry which is preliminary data.</text>
</comment>
<evidence type="ECO:0000313" key="3">
    <source>
        <dbReference type="Proteomes" id="UP000286100"/>
    </source>
</evidence>
<keyword evidence="1" id="KW-1133">Transmembrane helix</keyword>
<accession>A0A418W6K8</accession>
<keyword evidence="3" id="KW-1185">Reference proteome</keyword>
<evidence type="ECO:0000256" key="1">
    <source>
        <dbReference type="SAM" id="Phobius"/>
    </source>
</evidence>
<dbReference type="AlphaFoldDB" id="A0A418W6K8"/>
<keyword evidence="1" id="KW-0472">Membrane</keyword>
<dbReference type="Proteomes" id="UP000286100">
    <property type="component" value="Unassembled WGS sequence"/>
</dbReference>
<evidence type="ECO:0000313" key="2">
    <source>
        <dbReference type="EMBL" id="RJF85652.1"/>
    </source>
</evidence>
<feature type="transmembrane region" description="Helical" evidence="1">
    <location>
        <begin position="164"/>
        <end position="182"/>
    </location>
</feature>
<proteinExistence type="predicted"/>
<dbReference type="RefSeq" id="WP_119764610.1">
    <property type="nucleotide sequence ID" value="NZ_QYUM01000004.1"/>
</dbReference>
<sequence length="222" mass="25320">MSFFTILRSIEDLLYEVMTWLIFYPRTMWQVIRHPGRMIDYSDHEQSDKPEEQYIDTLSPPMFLMLTILIAHGLQITFHAEDQERRGGVAALLGGSQENLLILQVVLFSIYPLMFALGLLKRSDQPLDRKTLRAPFFSQCYLGALFALLLTIASIMLRAKMIEIQVAGLVLSLATGLWYMAIQSVWLSEHLKITRVRAAGLSFRTLVKATLINAAFSSLFFV</sequence>
<keyword evidence="1" id="KW-0812">Transmembrane</keyword>
<organism evidence="2 3">
    <name type="scientific">Sphingomonas cavernae</name>
    <dbReference type="NCBI Taxonomy" id="2320861"/>
    <lineage>
        <taxon>Bacteria</taxon>
        <taxon>Pseudomonadati</taxon>
        <taxon>Pseudomonadota</taxon>
        <taxon>Alphaproteobacteria</taxon>
        <taxon>Sphingomonadales</taxon>
        <taxon>Sphingomonadaceae</taxon>
        <taxon>Sphingomonas</taxon>
    </lineage>
</organism>